<evidence type="ECO:0000256" key="1">
    <source>
        <dbReference type="SAM" id="SignalP"/>
    </source>
</evidence>
<evidence type="ECO:0000313" key="2">
    <source>
        <dbReference type="EMBL" id="SEA43616.1"/>
    </source>
</evidence>
<dbReference type="EMBL" id="FNRL01000007">
    <property type="protein sequence ID" value="SEA43616.1"/>
    <property type="molecule type" value="Genomic_DNA"/>
</dbReference>
<protein>
    <submittedName>
        <fullName evidence="2">Uncharacterized protein</fullName>
    </submittedName>
</protein>
<dbReference type="OrthoDB" id="610057at2"/>
<accession>A0A1H4B6A8</accession>
<dbReference type="AlphaFoldDB" id="A0A1H4B6A8"/>
<feature type="chain" id="PRO_5011490675" evidence="1">
    <location>
        <begin position="20"/>
        <end position="542"/>
    </location>
</feature>
<dbReference type="RefSeq" id="WP_089761012.1">
    <property type="nucleotide sequence ID" value="NZ_BKAT01000025.1"/>
</dbReference>
<keyword evidence="1" id="KW-0732">Signal</keyword>
<reference evidence="3" key="1">
    <citation type="submission" date="2016-10" db="EMBL/GenBank/DDBJ databases">
        <authorList>
            <person name="Varghese N."/>
            <person name="Submissions S."/>
        </authorList>
    </citation>
    <scope>NUCLEOTIDE SEQUENCE [LARGE SCALE GENOMIC DNA]</scope>
    <source>
        <strain evidence="3">DSM 23920</strain>
    </source>
</reference>
<organism evidence="2 3">
    <name type="scientific">Chitinophaga terrae</name>
    <name type="common">ex Kim and Jung 2007</name>
    <dbReference type="NCBI Taxonomy" id="408074"/>
    <lineage>
        <taxon>Bacteria</taxon>
        <taxon>Pseudomonadati</taxon>
        <taxon>Bacteroidota</taxon>
        <taxon>Chitinophagia</taxon>
        <taxon>Chitinophagales</taxon>
        <taxon>Chitinophagaceae</taxon>
        <taxon>Chitinophaga</taxon>
    </lineage>
</organism>
<feature type="signal peptide" evidence="1">
    <location>
        <begin position="1"/>
        <end position="19"/>
    </location>
</feature>
<keyword evidence="3" id="KW-1185">Reference proteome</keyword>
<dbReference type="Proteomes" id="UP000199656">
    <property type="component" value="Unassembled WGS sequence"/>
</dbReference>
<gene>
    <name evidence="2" type="ORF">SAMN05660909_01908</name>
</gene>
<proteinExistence type="predicted"/>
<evidence type="ECO:0000313" key="3">
    <source>
        <dbReference type="Proteomes" id="UP000199656"/>
    </source>
</evidence>
<name>A0A1H4B6A8_9BACT</name>
<sequence>MKYLKCLFLLAILSAVFSAATGQVPVVSLSADFNVPDDGWDKLLQLRNGNTCYLNFSRKSGLIVTMYNSKHELTAVDTTAARLWKADDLESSELDGIFEINGQPVIFIQQLVKNLPVLYRLVLDPVSGKLQQEDKLGELPSVQHRSVLVDDNLASHDFFVEKDPRSDHYAIAAFTGTPIQKNDSLRTRITVTHYGPQHAVLNKGLFYLADTAYNYFSYINMAVSGDRIYLSTVGFNTKKETGNNVSRVLFSVLSPDSATFSHQLLNTGREPGNVSGAVQYLPALDQVRLLLHIPGQQTDGNSGSEIFQFSASTGKLRKHANLVFPELDRNAQTNLGYQQPFKGTPQRWRTNEDGSSVLLLENLSFFKQGNSQVNKFHTNFGDLGIAMLDSSGRENNTVAISKYQVVTGICEPFQLQRRVKSEWVFRNKIAALNTNTYMSYDFVQIPNASFVLFNDYLQYLETGGAERTRKPLKYPVDANFVCYRFYNGKMDRLFLFGTPETTKGYACLMGAADYDASSKVYATILISRKGLERKANIAWIQF</sequence>